<evidence type="ECO:0000256" key="3">
    <source>
        <dbReference type="SAM" id="SignalP"/>
    </source>
</evidence>
<dbReference type="OrthoDB" id="9771071at2"/>
<evidence type="ECO:0000313" key="5">
    <source>
        <dbReference type="EMBL" id="SDB93222.1"/>
    </source>
</evidence>
<keyword evidence="2" id="KW-0472">Membrane</keyword>
<gene>
    <name evidence="5" type="ORF">SAMN05216323_101053</name>
</gene>
<dbReference type="AlphaFoldDB" id="A0A1G6HG55"/>
<evidence type="ECO:0000259" key="4">
    <source>
        <dbReference type="Pfam" id="PF01103"/>
    </source>
</evidence>
<dbReference type="InterPro" id="IPR000184">
    <property type="entry name" value="Bac_surfAg_D15"/>
</dbReference>
<reference evidence="5 6" key="1">
    <citation type="submission" date="2016-09" db="EMBL/GenBank/DDBJ databases">
        <authorList>
            <person name="Capua I."/>
            <person name="De Benedictis P."/>
            <person name="Joannis T."/>
            <person name="Lombin L.H."/>
            <person name="Cattoli G."/>
        </authorList>
    </citation>
    <scope>NUCLEOTIDE SEQUENCE [LARGE SCALE GENOMIC DNA]</scope>
    <source>
        <strain evidence="5 6">A7P-90m</strain>
    </source>
</reference>
<dbReference type="EMBL" id="FMYP01000010">
    <property type="protein sequence ID" value="SDB93222.1"/>
    <property type="molecule type" value="Genomic_DNA"/>
</dbReference>
<feature type="signal peptide" evidence="3">
    <location>
        <begin position="1"/>
        <end position="18"/>
    </location>
</feature>
<dbReference type="NCBIfam" id="NF047779">
    <property type="entry name" value="Omp85_fam"/>
    <property type="match status" value="1"/>
</dbReference>
<evidence type="ECO:0000256" key="2">
    <source>
        <dbReference type="ARBA" id="ARBA00023136"/>
    </source>
</evidence>
<dbReference type="Pfam" id="PF01103">
    <property type="entry name" value="Omp85"/>
    <property type="match status" value="1"/>
</dbReference>
<keyword evidence="6" id="KW-1185">Reference proteome</keyword>
<evidence type="ECO:0000256" key="1">
    <source>
        <dbReference type="ARBA" id="ARBA00004370"/>
    </source>
</evidence>
<dbReference type="GO" id="GO:0019867">
    <property type="term" value="C:outer membrane"/>
    <property type="evidence" value="ECO:0007669"/>
    <property type="project" value="InterPro"/>
</dbReference>
<evidence type="ECO:0000313" key="6">
    <source>
        <dbReference type="Proteomes" id="UP000199452"/>
    </source>
</evidence>
<dbReference type="RefSeq" id="WP_092436200.1">
    <property type="nucleotide sequence ID" value="NZ_FMYP01000010.1"/>
</dbReference>
<dbReference type="Proteomes" id="UP000199452">
    <property type="component" value="Unassembled WGS sequence"/>
</dbReference>
<organism evidence="5 6">
    <name type="scientific">Williamwhitmania taraxaci</name>
    <dbReference type="NCBI Taxonomy" id="1640674"/>
    <lineage>
        <taxon>Bacteria</taxon>
        <taxon>Pseudomonadati</taxon>
        <taxon>Bacteroidota</taxon>
        <taxon>Bacteroidia</taxon>
        <taxon>Bacteroidales</taxon>
        <taxon>Williamwhitmaniaceae</taxon>
        <taxon>Williamwhitmania</taxon>
    </lineage>
</organism>
<accession>A0A1G6HG55</accession>
<name>A0A1G6HG55_9BACT</name>
<sequence>MRKYFVFLFLIATTSAQAKQYKPTTDSLPPTIKTGWTFGALPAITFDSDLGFQYGGIVNLYYYGDGSTYPTYQHSIYAEVSRFTKGSGINRLFYDSKYLIPGIRVTSDASYLTDQASDFYGWNGQETKYKPNWVDDGDPQYVSRVFYKYDRKLARFSTDLQGKLYGDKLYWAVGIALYNFEIGSVDLSKLNRGKSGSDKLPDVPELYDKYVSWGLINSTEKSGGFHTYIKAGVVFDTRDFEANPSTGIWAEAIMNVTPPLLGEKNYDHANLSLVYRQYLPVVKSKITFAYRLATQLNVAGKIPFYLRPNLTTLYLRRATSEGLGGSQTLRGIMRSRVVGNGIAYGNFELRWKFLQTVVRHQNLYLSLNLFSDIGQVIQPVRVNQNEVTSLAAALNPTFKASDYFTSSDEKLHTTYGAGLRIAINENFIIAADYGRATSRNDGTSGLYIALNFLF</sequence>
<feature type="domain" description="Bacterial surface antigen (D15)" evidence="4">
    <location>
        <begin position="201"/>
        <end position="447"/>
    </location>
</feature>
<comment type="subcellular location">
    <subcellularLocation>
        <location evidence="1">Membrane</location>
    </subcellularLocation>
</comment>
<feature type="chain" id="PRO_5011431929" evidence="3">
    <location>
        <begin position="19"/>
        <end position="454"/>
    </location>
</feature>
<dbReference type="STRING" id="1640674.SAMN05216323_101053"/>
<proteinExistence type="predicted"/>
<protein>
    <submittedName>
        <fullName evidence="5">Surface antigen</fullName>
    </submittedName>
</protein>
<keyword evidence="3" id="KW-0732">Signal</keyword>